<dbReference type="PANTHER" id="PTHR25466">
    <property type="entry name" value="T-LYMPHOCYTE ACTIVATION ANTIGEN"/>
    <property type="match status" value="1"/>
</dbReference>
<dbReference type="InterPro" id="IPR036179">
    <property type="entry name" value="Ig-like_dom_sf"/>
</dbReference>
<evidence type="ECO:0000256" key="10">
    <source>
        <dbReference type="ARBA" id="ARBA00023319"/>
    </source>
</evidence>
<keyword evidence="14" id="KW-1185">Reference proteome</keyword>
<evidence type="ECO:0000256" key="5">
    <source>
        <dbReference type="ARBA" id="ARBA00022989"/>
    </source>
</evidence>
<dbReference type="InterPro" id="IPR007110">
    <property type="entry name" value="Ig-like_dom"/>
</dbReference>
<dbReference type="AlphaFoldDB" id="A0A671TRB1"/>
<evidence type="ECO:0000313" key="13">
    <source>
        <dbReference type="Ensembl" id="ENSSAUP00010004544.1"/>
    </source>
</evidence>
<feature type="signal peptide" evidence="11">
    <location>
        <begin position="1"/>
        <end position="17"/>
    </location>
</feature>
<dbReference type="GO" id="GO:0007166">
    <property type="term" value="P:cell surface receptor signaling pathway"/>
    <property type="evidence" value="ECO:0007669"/>
    <property type="project" value="TreeGrafter"/>
</dbReference>
<keyword evidence="5" id="KW-1133">Transmembrane helix</keyword>
<dbReference type="OMA" id="YEPEPPM"/>
<reference evidence="13" key="3">
    <citation type="submission" date="2025-09" db="UniProtKB">
        <authorList>
            <consortium name="Ensembl"/>
        </authorList>
    </citation>
    <scope>IDENTIFICATION</scope>
</reference>
<dbReference type="GO" id="GO:0071222">
    <property type="term" value="P:cellular response to lipopolysaccharide"/>
    <property type="evidence" value="ECO:0007669"/>
    <property type="project" value="TreeGrafter"/>
</dbReference>
<dbReference type="InterPro" id="IPR051713">
    <property type="entry name" value="T-cell_Activation_Regulation"/>
</dbReference>
<dbReference type="GO" id="GO:0009897">
    <property type="term" value="C:external side of plasma membrane"/>
    <property type="evidence" value="ECO:0007669"/>
    <property type="project" value="TreeGrafter"/>
</dbReference>
<feature type="chain" id="PRO_5025330064" description="Ig-like domain-containing protein" evidence="11">
    <location>
        <begin position="18"/>
        <end position="173"/>
    </location>
</feature>
<keyword evidence="2" id="KW-1003">Cell membrane</keyword>
<reference evidence="13" key="1">
    <citation type="submission" date="2021-04" db="EMBL/GenBank/DDBJ databases">
        <authorList>
            <consortium name="Wellcome Sanger Institute Data Sharing"/>
        </authorList>
    </citation>
    <scope>NUCLEOTIDE SEQUENCE [LARGE SCALE GENOMIC DNA]</scope>
</reference>
<dbReference type="InterPro" id="IPR013106">
    <property type="entry name" value="Ig_V-set"/>
</dbReference>
<dbReference type="Pfam" id="PF07686">
    <property type="entry name" value="V-set"/>
    <property type="match status" value="1"/>
</dbReference>
<accession>A0A671TRB1</accession>
<keyword evidence="4 11" id="KW-0732">Signal</keyword>
<dbReference type="GO" id="GO:0042102">
    <property type="term" value="P:positive regulation of T cell proliferation"/>
    <property type="evidence" value="ECO:0007669"/>
    <property type="project" value="TreeGrafter"/>
</dbReference>
<evidence type="ECO:0000256" key="3">
    <source>
        <dbReference type="ARBA" id="ARBA00022692"/>
    </source>
</evidence>
<keyword evidence="9" id="KW-0325">Glycoprotein</keyword>
<reference evidence="13" key="2">
    <citation type="submission" date="2025-08" db="UniProtKB">
        <authorList>
            <consortium name="Ensembl"/>
        </authorList>
    </citation>
    <scope>IDENTIFICATION</scope>
</reference>
<dbReference type="Gene3D" id="2.60.40.10">
    <property type="entry name" value="Immunoglobulins"/>
    <property type="match status" value="1"/>
</dbReference>
<keyword evidence="10" id="KW-0393">Immunoglobulin domain</keyword>
<evidence type="ECO:0000256" key="6">
    <source>
        <dbReference type="ARBA" id="ARBA00023136"/>
    </source>
</evidence>
<proteinExistence type="predicted"/>
<evidence type="ECO:0000256" key="8">
    <source>
        <dbReference type="ARBA" id="ARBA00023170"/>
    </source>
</evidence>
<evidence type="ECO:0000256" key="7">
    <source>
        <dbReference type="ARBA" id="ARBA00023157"/>
    </source>
</evidence>
<dbReference type="InParanoid" id="A0A671TRB1"/>
<dbReference type="GeneTree" id="ENSGT01140000283706"/>
<evidence type="ECO:0000256" key="1">
    <source>
        <dbReference type="ARBA" id="ARBA00004251"/>
    </source>
</evidence>
<dbReference type="PANTHER" id="PTHR25466:SF14">
    <property type="entry name" value="BUTYROPHILIN SUBFAMILY 2 MEMBER A2-LIKE-RELATED"/>
    <property type="match status" value="1"/>
</dbReference>
<evidence type="ECO:0000256" key="11">
    <source>
        <dbReference type="SAM" id="SignalP"/>
    </source>
</evidence>
<dbReference type="GO" id="GO:0031295">
    <property type="term" value="P:T cell costimulation"/>
    <property type="evidence" value="ECO:0007669"/>
    <property type="project" value="TreeGrafter"/>
</dbReference>
<evidence type="ECO:0000256" key="9">
    <source>
        <dbReference type="ARBA" id="ARBA00023180"/>
    </source>
</evidence>
<keyword evidence="8" id="KW-0675">Receptor</keyword>
<keyword evidence="3" id="KW-0812">Transmembrane</keyword>
<dbReference type="InterPro" id="IPR013783">
    <property type="entry name" value="Ig-like_fold"/>
</dbReference>
<evidence type="ECO:0000259" key="12">
    <source>
        <dbReference type="PROSITE" id="PS50835"/>
    </source>
</evidence>
<feature type="domain" description="Ig-like" evidence="12">
    <location>
        <begin position="1"/>
        <end position="116"/>
    </location>
</feature>
<dbReference type="Proteomes" id="UP000472265">
    <property type="component" value="Chromosome 10"/>
</dbReference>
<organism evidence="13 14">
    <name type="scientific">Sparus aurata</name>
    <name type="common">Gilthead sea bream</name>
    <dbReference type="NCBI Taxonomy" id="8175"/>
    <lineage>
        <taxon>Eukaryota</taxon>
        <taxon>Metazoa</taxon>
        <taxon>Chordata</taxon>
        <taxon>Craniata</taxon>
        <taxon>Vertebrata</taxon>
        <taxon>Euteleostomi</taxon>
        <taxon>Actinopterygii</taxon>
        <taxon>Neopterygii</taxon>
        <taxon>Teleostei</taxon>
        <taxon>Neoteleostei</taxon>
        <taxon>Acanthomorphata</taxon>
        <taxon>Eupercaria</taxon>
        <taxon>Spariformes</taxon>
        <taxon>Sparidae</taxon>
        <taxon>Sparus</taxon>
    </lineage>
</organism>
<protein>
    <recommendedName>
        <fullName evidence="12">Ig-like domain-containing protein</fullName>
    </recommendedName>
</protein>
<evidence type="ECO:0000313" key="14">
    <source>
        <dbReference type="Proteomes" id="UP000472265"/>
    </source>
</evidence>
<comment type="subcellular location">
    <subcellularLocation>
        <location evidence="1">Cell membrane</location>
        <topology evidence="1">Single-pass type I membrane protein</topology>
    </subcellularLocation>
</comment>
<dbReference type="SUPFAM" id="SSF48726">
    <property type="entry name" value="Immunoglobulin"/>
    <property type="match status" value="1"/>
</dbReference>
<evidence type="ECO:0000256" key="2">
    <source>
        <dbReference type="ARBA" id="ARBA00022475"/>
    </source>
</evidence>
<keyword evidence="6" id="KW-0472">Membrane</keyword>
<dbReference type="PROSITE" id="PS50835">
    <property type="entry name" value="IG_LIKE"/>
    <property type="match status" value="1"/>
</dbReference>
<dbReference type="Ensembl" id="ENSSAUT00010004919.1">
    <property type="protein sequence ID" value="ENSSAUP00010004544.1"/>
    <property type="gene ID" value="ENSSAUG00010002340.1"/>
</dbReference>
<dbReference type="GO" id="GO:0006955">
    <property type="term" value="P:immune response"/>
    <property type="evidence" value="ECO:0007669"/>
    <property type="project" value="TreeGrafter"/>
</dbReference>
<keyword evidence="7" id="KW-1015">Disulfide bond</keyword>
<name>A0A671TRB1_SPAAU</name>
<dbReference type="GO" id="GO:0042130">
    <property type="term" value="P:negative regulation of T cell proliferation"/>
    <property type="evidence" value="ECO:0007669"/>
    <property type="project" value="TreeGrafter"/>
</dbReference>
<sequence length="173" mass="19818">MLWFVVLSVCQVEVEEGVESVQLPFNTMAELPDDTKVEWERIYPEPTVTVDIYPHGSDQPEEQNQVYRDRTKMRKDLLETGDFSLTLKNPKHTDTGTYRCTVYDWRGNTVRWKTVQLEVKGQYEDTGQRSVFVFVSGCLSLSNCPLSPLFGNIPCSPNCVLITSFEPDKKTNV</sequence>
<evidence type="ECO:0000256" key="4">
    <source>
        <dbReference type="ARBA" id="ARBA00022729"/>
    </source>
</evidence>